<dbReference type="PANTHER" id="PTHR21600:SF84">
    <property type="entry name" value="PSEUDOURIDINE SYNTHASE RSUA_RLUA-LIKE DOMAIN-CONTAINING PROTEIN"/>
    <property type="match status" value="1"/>
</dbReference>
<proteinExistence type="predicted"/>
<organism evidence="2 3">
    <name type="scientific">Ideonella alba</name>
    <dbReference type="NCBI Taxonomy" id="2824118"/>
    <lineage>
        <taxon>Bacteria</taxon>
        <taxon>Pseudomonadati</taxon>
        <taxon>Pseudomonadota</taxon>
        <taxon>Betaproteobacteria</taxon>
        <taxon>Burkholderiales</taxon>
        <taxon>Sphaerotilaceae</taxon>
        <taxon>Ideonella</taxon>
    </lineage>
</organism>
<dbReference type="InterPro" id="IPR006145">
    <property type="entry name" value="PsdUridine_synth_RsuA/RluA"/>
</dbReference>
<gene>
    <name evidence="2" type="ORF">KAK03_16410</name>
</gene>
<dbReference type="GO" id="GO:0003723">
    <property type="term" value="F:RNA binding"/>
    <property type="evidence" value="ECO:0007669"/>
    <property type="project" value="InterPro"/>
</dbReference>
<dbReference type="RefSeq" id="WP_210855321.1">
    <property type="nucleotide sequence ID" value="NZ_JAGQDD010000013.1"/>
</dbReference>
<evidence type="ECO:0000259" key="1">
    <source>
        <dbReference type="Pfam" id="PF00849"/>
    </source>
</evidence>
<dbReference type="GO" id="GO:0140098">
    <property type="term" value="F:catalytic activity, acting on RNA"/>
    <property type="evidence" value="ECO:0007669"/>
    <property type="project" value="UniProtKB-ARBA"/>
</dbReference>
<evidence type="ECO:0000313" key="3">
    <source>
        <dbReference type="Proteomes" id="UP000676246"/>
    </source>
</evidence>
<sequence>MSRPAPAWKPPPRQGVGASAVALPHGDWPTVLAFLAWRLPKASTAEWAQRLAAGEVFDETGQPVPPDAAYRPGQRLWYWRTPPAEQPVPFQAEILFQDTHLLVVDKPHFLAMTPKGRHARETLLARLQHQLGLDTLVPIHRLDRETAGVVVFSLRPQDRGAYQALFRERAVAKVYEALAPDRADLAFPLTRHTRLAPCSEQFMVVREVPGEPNALTRIELIERLGDLARYRLHPQTGQTHQLRVHLNALGLPIVGDRIYPVLQPAPAAGEAEDFSAPLQLLARRIAFTDPVTGQARVFESRRQLALPPSIPSMSSISDWS</sequence>
<dbReference type="Pfam" id="PF00849">
    <property type="entry name" value="PseudoU_synth_2"/>
    <property type="match status" value="1"/>
</dbReference>
<dbReference type="PANTHER" id="PTHR21600">
    <property type="entry name" value="MITOCHONDRIAL RNA PSEUDOURIDINE SYNTHASE"/>
    <property type="match status" value="1"/>
</dbReference>
<dbReference type="AlphaFoldDB" id="A0A940Y8N3"/>
<keyword evidence="3" id="KW-1185">Reference proteome</keyword>
<dbReference type="InterPro" id="IPR020103">
    <property type="entry name" value="PsdUridine_synth_cat_dom_sf"/>
</dbReference>
<accession>A0A940Y8N3</accession>
<dbReference type="SUPFAM" id="SSF55120">
    <property type="entry name" value="Pseudouridine synthase"/>
    <property type="match status" value="1"/>
</dbReference>
<feature type="domain" description="Pseudouridine synthase RsuA/RluA-like" evidence="1">
    <location>
        <begin position="100"/>
        <end position="248"/>
    </location>
</feature>
<dbReference type="EMBL" id="JAGQDD010000013">
    <property type="protein sequence ID" value="MBQ0932064.1"/>
    <property type="molecule type" value="Genomic_DNA"/>
</dbReference>
<dbReference type="Proteomes" id="UP000676246">
    <property type="component" value="Unassembled WGS sequence"/>
</dbReference>
<dbReference type="GO" id="GO:0009982">
    <property type="term" value="F:pseudouridine synthase activity"/>
    <property type="evidence" value="ECO:0007669"/>
    <property type="project" value="InterPro"/>
</dbReference>
<protein>
    <submittedName>
        <fullName evidence="2">Pseudouridine synthase</fullName>
    </submittedName>
</protein>
<name>A0A940Y8N3_9BURK</name>
<dbReference type="Gene3D" id="3.30.2350.10">
    <property type="entry name" value="Pseudouridine synthase"/>
    <property type="match status" value="1"/>
</dbReference>
<reference evidence="2 3" key="1">
    <citation type="submission" date="2021-04" db="EMBL/GenBank/DDBJ databases">
        <title>The genome sequence of Ideonella sp. 3Y2.</title>
        <authorList>
            <person name="Liu Y."/>
        </authorList>
    </citation>
    <scope>NUCLEOTIDE SEQUENCE [LARGE SCALE GENOMIC DNA]</scope>
    <source>
        <strain evidence="2 3">3Y2</strain>
    </source>
</reference>
<evidence type="ECO:0000313" key="2">
    <source>
        <dbReference type="EMBL" id="MBQ0932064.1"/>
    </source>
</evidence>
<dbReference type="PROSITE" id="PS01129">
    <property type="entry name" value="PSI_RLU"/>
    <property type="match status" value="1"/>
</dbReference>
<dbReference type="GO" id="GO:0000455">
    <property type="term" value="P:enzyme-directed rRNA pseudouridine synthesis"/>
    <property type="evidence" value="ECO:0007669"/>
    <property type="project" value="TreeGrafter"/>
</dbReference>
<dbReference type="InterPro" id="IPR006224">
    <property type="entry name" value="PsdUridine_synth_RluA-like_CS"/>
</dbReference>
<dbReference type="InterPro" id="IPR050188">
    <property type="entry name" value="RluA_PseudoU_synthase"/>
</dbReference>
<comment type="caution">
    <text evidence="2">The sequence shown here is derived from an EMBL/GenBank/DDBJ whole genome shotgun (WGS) entry which is preliminary data.</text>
</comment>